<comment type="caution">
    <text evidence="1">The sequence shown here is derived from an EMBL/GenBank/DDBJ whole genome shotgun (WGS) entry which is preliminary data.</text>
</comment>
<evidence type="ECO:0000313" key="2">
    <source>
        <dbReference type="Proteomes" id="UP001164250"/>
    </source>
</evidence>
<keyword evidence="2" id="KW-1185">Reference proteome</keyword>
<name>A0ACC1ADK9_9ROSI</name>
<proteinExistence type="predicted"/>
<evidence type="ECO:0000313" key="1">
    <source>
        <dbReference type="EMBL" id="KAJ0083821.1"/>
    </source>
</evidence>
<dbReference type="EMBL" id="CM047907">
    <property type="protein sequence ID" value="KAJ0083821.1"/>
    <property type="molecule type" value="Genomic_DNA"/>
</dbReference>
<organism evidence="1 2">
    <name type="scientific">Pistacia atlantica</name>
    <dbReference type="NCBI Taxonomy" id="434234"/>
    <lineage>
        <taxon>Eukaryota</taxon>
        <taxon>Viridiplantae</taxon>
        <taxon>Streptophyta</taxon>
        <taxon>Embryophyta</taxon>
        <taxon>Tracheophyta</taxon>
        <taxon>Spermatophyta</taxon>
        <taxon>Magnoliopsida</taxon>
        <taxon>eudicotyledons</taxon>
        <taxon>Gunneridae</taxon>
        <taxon>Pentapetalae</taxon>
        <taxon>rosids</taxon>
        <taxon>malvids</taxon>
        <taxon>Sapindales</taxon>
        <taxon>Anacardiaceae</taxon>
        <taxon>Pistacia</taxon>
    </lineage>
</organism>
<accession>A0ACC1ADK9</accession>
<reference evidence="2" key="1">
    <citation type="journal article" date="2023" name="G3 (Bethesda)">
        <title>Genome assembly and association tests identify interacting loci associated with vigor, precocity, and sex in interspecific pistachio rootstocks.</title>
        <authorList>
            <person name="Palmer W."/>
            <person name="Jacygrad E."/>
            <person name="Sagayaradj S."/>
            <person name="Cavanaugh K."/>
            <person name="Han R."/>
            <person name="Bertier L."/>
            <person name="Beede B."/>
            <person name="Kafkas S."/>
            <person name="Golino D."/>
            <person name="Preece J."/>
            <person name="Michelmore R."/>
        </authorList>
    </citation>
    <scope>NUCLEOTIDE SEQUENCE [LARGE SCALE GENOMIC DNA]</scope>
</reference>
<dbReference type="Proteomes" id="UP001164250">
    <property type="component" value="Chromosome 11"/>
</dbReference>
<gene>
    <name evidence="1" type="ORF">Patl1_31272</name>
</gene>
<protein>
    <submittedName>
        <fullName evidence="1">Uncharacterized protein</fullName>
    </submittedName>
</protein>
<sequence length="74" mass="8140">MLKDVNATIIILVPKMEVPMTVGDFRPISCCNVLYECISKILANRIMGCLGDIVDDTQSAFVPGRKINDNVQVV</sequence>